<organism evidence="2 3">
    <name type="scientific">Pseudoalteromonas citrea</name>
    <dbReference type="NCBI Taxonomy" id="43655"/>
    <lineage>
        <taxon>Bacteria</taxon>
        <taxon>Pseudomonadati</taxon>
        <taxon>Pseudomonadota</taxon>
        <taxon>Gammaproteobacteria</taxon>
        <taxon>Alteromonadales</taxon>
        <taxon>Pseudoalteromonadaceae</taxon>
        <taxon>Pseudoalteromonas</taxon>
    </lineage>
</organism>
<sequence>MIQLLAFLFCFTSFTGFALAKSSHYKSVFGVRVDAKLSRHIRIVSWVCLLASALMSMWHQFGYGSILLCGYMAVSVMCLALLLSYMPAKLRSLIYLLPGLLVITAVLALL</sequence>
<evidence type="ECO:0008006" key="4">
    <source>
        <dbReference type="Google" id="ProtNLM"/>
    </source>
</evidence>
<evidence type="ECO:0000313" key="3">
    <source>
        <dbReference type="Proteomes" id="UP000016487"/>
    </source>
</evidence>
<dbReference type="Pfam" id="PF11804">
    <property type="entry name" value="DUF3325"/>
    <property type="match status" value="1"/>
</dbReference>
<reference evidence="2" key="2">
    <citation type="submission" date="2015-03" db="EMBL/GenBank/DDBJ databases">
        <title>Genome sequence of Pseudoalteromonas citrea.</title>
        <authorList>
            <person name="Xie B.-B."/>
            <person name="Rong J.-C."/>
            <person name="Qin Q.-L."/>
            <person name="Zhang Y.-Z."/>
        </authorList>
    </citation>
    <scope>NUCLEOTIDE SEQUENCE</scope>
    <source>
        <strain evidence="2">DSM 8771</strain>
    </source>
</reference>
<reference evidence="2" key="1">
    <citation type="journal article" date="2012" name="J. Bacteriol.">
        <title>Genome sequences of type strains of seven species of the marine bacterium Pseudoalteromonas.</title>
        <authorList>
            <person name="Xie B.B."/>
            <person name="Shu Y.L."/>
            <person name="Qin Q.L."/>
            <person name="Rong J.C."/>
            <person name="Zhang X.Y."/>
            <person name="Chen X.L."/>
            <person name="Shi M."/>
            <person name="He H.L."/>
            <person name="Zhou B.C."/>
            <person name="Zhang Y.Z."/>
        </authorList>
    </citation>
    <scope>NUCLEOTIDE SEQUENCE</scope>
    <source>
        <strain evidence="2">DSM 8771</strain>
    </source>
</reference>
<protein>
    <recommendedName>
        <fullName evidence="4">DUF3325 domain-containing protein</fullName>
    </recommendedName>
</protein>
<name>A0AAD4FQ50_9GAMM</name>
<dbReference type="InterPro" id="IPR021762">
    <property type="entry name" value="DUF3325"/>
</dbReference>
<feature type="transmembrane region" description="Helical" evidence="1">
    <location>
        <begin position="40"/>
        <end position="58"/>
    </location>
</feature>
<dbReference type="Proteomes" id="UP000016487">
    <property type="component" value="Unassembled WGS sequence"/>
</dbReference>
<dbReference type="RefSeq" id="WP_010364378.1">
    <property type="nucleotide sequence ID" value="NZ_AHBZ03000027.1"/>
</dbReference>
<comment type="caution">
    <text evidence="2">The sequence shown here is derived from an EMBL/GenBank/DDBJ whole genome shotgun (WGS) entry which is preliminary data.</text>
</comment>
<keyword evidence="1" id="KW-1133">Transmembrane helix</keyword>
<accession>A0AAD4FQ50</accession>
<dbReference type="AlphaFoldDB" id="A0AAD4FQ50"/>
<evidence type="ECO:0000313" key="2">
    <source>
        <dbReference type="EMBL" id="KAF7764775.1"/>
    </source>
</evidence>
<proteinExistence type="predicted"/>
<dbReference type="EMBL" id="AHBZ03000027">
    <property type="protein sequence ID" value="KAF7764775.1"/>
    <property type="molecule type" value="Genomic_DNA"/>
</dbReference>
<feature type="transmembrane region" description="Helical" evidence="1">
    <location>
        <begin position="65"/>
        <end position="86"/>
    </location>
</feature>
<feature type="transmembrane region" description="Helical" evidence="1">
    <location>
        <begin position="92"/>
        <end position="109"/>
    </location>
</feature>
<keyword evidence="1" id="KW-0812">Transmembrane</keyword>
<gene>
    <name evidence="2" type="ORF">PCIT_b0840</name>
</gene>
<keyword evidence="1" id="KW-0472">Membrane</keyword>
<evidence type="ECO:0000256" key="1">
    <source>
        <dbReference type="SAM" id="Phobius"/>
    </source>
</evidence>